<evidence type="ECO:0008006" key="4">
    <source>
        <dbReference type="Google" id="ProtNLM"/>
    </source>
</evidence>
<sequence>MATILAAVRSFAGALLPSLALAATLTGCLGGGGGADAGDEDTKVVVGDEGEETGGDETPTTPDDEPVVEVEEEPQSAGPCGKVATFSFAKSGDTMIASVGGEPVAWFTHGGYSVRMAGASRTFGAATSASTVTTSTWVRTLSEPFDVEKTSEAKISAWLNAARGVNCDAGTQDVIAISYDYVEGGSKDARYALGADFHDFLGIDWDPIDAKSILADLGLEGALDCSGYMRLVWGSRTNFTYEGEDVSLPLSLKSVPGHLPRSSEDMYRFAPGKIVVPFRTHPAGAPAFQGAPTTTELAAIEPGDLVFFDTQCNYTIATALLCGKDVGAISHVGMFVGRDNGGNYRFISSRTTANGPTVGNTGGWSIFNAGADGTGSYPQRFRGARRL</sequence>
<dbReference type="SUPFAM" id="SSF54001">
    <property type="entry name" value="Cysteine proteinases"/>
    <property type="match status" value="1"/>
</dbReference>
<gene>
    <name evidence="2" type="ORF">POL67_12075</name>
</gene>
<dbReference type="RefSeq" id="WP_271917422.1">
    <property type="nucleotide sequence ID" value="NZ_JAQNDO010000001.1"/>
</dbReference>
<proteinExistence type="predicted"/>
<dbReference type="EMBL" id="JAQNDO010000001">
    <property type="protein sequence ID" value="MDC0742089.1"/>
    <property type="molecule type" value="Genomic_DNA"/>
</dbReference>
<evidence type="ECO:0000313" key="3">
    <source>
        <dbReference type="Proteomes" id="UP001221411"/>
    </source>
</evidence>
<reference evidence="2 3" key="1">
    <citation type="submission" date="2022-11" db="EMBL/GenBank/DDBJ databases">
        <title>Minimal conservation of predation-associated metabolite biosynthetic gene clusters underscores biosynthetic potential of Myxococcota including descriptions for ten novel species: Archangium lansinium sp. nov., Myxococcus landrumus sp. nov., Nannocystis bai.</title>
        <authorList>
            <person name="Ahearne A."/>
            <person name="Stevens C."/>
            <person name="Dowd S."/>
        </authorList>
    </citation>
    <scope>NUCLEOTIDE SEQUENCE [LARGE SCALE GENOMIC DNA]</scope>
    <source>
        <strain evidence="2 3">RJM3</strain>
    </source>
</reference>
<accession>A0ABT5EKU7</accession>
<feature type="signal peptide" evidence="1">
    <location>
        <begin position="1"/>
        <end position="22"/>
    </location>
</feature>
<evidence type="ECO:0000313" key="2">
    <source>
        <dbReference type="EMBL" id="MDC0742089.1"/>
    </source>
</evidence>
<comment type="caution">
    <text evidence="2">The sequence shown here is derived from an EMBL/GenBank/DDBJ whole genome shotgun (WGS) entry which is preliminary data.</text>
</comment>
<keyword evidence="1" id="KW-0732">Signal</keyword>
<feature type="chain" id="PRO_5046232995" description="NlpC/P60 domain-containing protein" evidence="1">
    <location>
        <begin position="23"/>
        <end position="387"/>
    </location>
</feature>
<name>A0ABT5EKU7_9BACT</name>
<dbReference type="Gene3D" id="3.90.1720.10">
    <property type="entry name" value="endopeptidase domain like (from Nostoc punctiforme)"/>
    <property type="match status" value="1"/>
</dbReference>
<protein>
    <recommendedName>
        <fullName evidence="4">NlpC/P60 domain-containing protein</fullName>
    </recommendedName>
</protein>
<dbReference type="InterPro" id="IPR038765">
    <property type="entry name" value="Papain-like_cys_pep_sf"/>
</dbReference>
<evidence type="ECO:0000256" key="1">
    <source>
        <dbReference type="SAM" id="SignalP"/>
    </source>
</evidence>
<organism evidence="2 3">
    <name type="scientific">Polyangium mundeleinium</name>
    <dbReference type="NCBI Taxonomy" id="2995306"/>
    <lineage>
        <taxon>Bacteria</taxon>
        <taxon>Pseudomonadati</taxon>
        <taxon>Myxococcota</taxon>
        <taxon>Polyangia</taxon>
        <taxon>Polyangiales</taxon>
        <taxon>Polyangiaceae</taxon>
        <taxon>Polyangium</taxon>
    </lineage>
</organism>
<dbReference type="Proteomes" id="UP001221411">
    <property type="component" value="Unassembled WGS sequence"/>
</dbReference>
<keyword evidence="3" id="KW-1185">Reference proteome</keyword>